<feature type="transmembrane region" description="Helical" evidence="1">
    <location>
        <begin position="59"/>
        <end position="79"/>
    </location>
</feature>
<gene>
    <name evidence="2" type="ORF">BSAL_36345</name>
</gene>
<name>A0A0S4JL42_BODSA</name>
<keyword evidence="1" id="KW-0812">Transmembrane</keyword>
<protein>
    <submittedName>
        <fullName evidence="2">Membrane-associated protein, putative</fullName>
    </submittedName>
</protein>
<dbReference type="AlphaFoldDB" id="A0A0S4JL42"/>
<reference evidence="3" key="1">
    <citation type="submission" date="2015-09" db="EMBL/GenBank/DDBJ databases">
        <authorList>
            <consortium name="Pathogen Informatics"/>
        </authorList>
    </citation>
    <scope>NUCLEOTIDE SEQUENCE [LARGE SCALE GENOMIC DNA]</scope>
    <source>
        <strain evidence="3">Lake Konstanz</strain>
    </source>
</reference>
<feature type="transmembrane region" description="Helical" evidence="1">
    <location>
        <begin position="91"/>
        <end position="108"/>
    </location>
</feature>
<feature type="transmembrane region" description="Helical" evidence="1">
    <location>
        <begin position="27"/>
        <end position="52"/>
    </location>
</feature>
<evidence type="ECO:0000256" key="1">
    <source>
        <dbReference type="SAM" id="Phobius"/>
    </source>
</evidence>
<organism evidence="2 3">
    <name type="scientific">Bodo saltans</name>
    <name type="common">Flagellated protozoan</name>
    <dbReference type="NCBI Taxonomy" id="75058"/>
    <lineage>
        <taxon>Eukaryota</taxon>
        <taxon>Discoba</taxon>
        <taxon>Euglenozoa</taxon>
        <taxon>Kinetoplastea</taxon>
        <taxon>Metakinetoplastina</taxon>
        <taxon>Eubodonida</taxon>
        <taxon>Bodonidae</taxon>
        <taxon>Bodo</taxon>
    </lineage>
</organism>
<evidence type="ECO:0000313" key="2">
    <source>
        <dbReference type="EMBL" id="CUG92250.1"/>
    </source>
</evidence>
<sequence>MPQPTRHLTPLLSHHPPFPVFLPCSQLPTVIVIMLIVMLLLFCDCVSLLFFLTGRKHPGYCLSLGGCFTVLTCDLVQYANLQSDMRCSSRHLPLTIGVACFYISRNLSFNRN</sequence>
<keyword evidence="3" id="KW-1185">Reference proteome</keyword>
<dbReference type="EMBL" id="CYKH01002023">
    <property type="protein sequence ID" value="CUG92250.1"/>
    <property type="molecule type" value="Genomic_DNA"/>
</dbReference>
<keyword evidence="1" id="KW-0472">Membrane</keyword>
<evidence type="ECO:0000313" key="3">
    <source>
        <dbReference type="Proteomes" id="UP000051952"/>
    </source>
</evidence>
<dbReference type="Proteomes" id="UP000051952">
    <property type="component" value="Unassembled WGS sequence"/>
</dbReference>
<accession>A0A0S4JL42</accession>
<proteinExistence type="predicted"/>
<dbReference type="VEuPathDB" id="TriTrypDB:BSAL_36345"/>
<keyword evidence="1" id="KW-1133">Transmembrane helix</keyword>